<dbReference type="AlphaFoldDB" id="A5KR62"/>
<evidence type="ECO:0000313" key="3">
    <source>
        <dbReference type="Proteomes" id="UP000003577"/>
    </source>
</evidence>
<reference evidence="2 3" key="2">
    <citation type="submission" date="2007-04" db="EMBL/GenBank/DDBJ databases">
        <title>Draft genome sequence of Ruminococcus torques (ATCC 27756).</title>
        <authorList>
            <person name="Sudarsanam P."/>
            <person name="Ley R."/>
            <person name="Guruge J."/>
            <person name="Turnbaugh P.J."/>
            <person name="Mahowald M."/>
            <person name="Liep D."/>
            <person name="Gordon J."/>
        </authorList>
    </citation>
    <scope>NUCLEOTIDE SEQUENCE [LARGE SCALE GENOMIC DNA]</scope>
    <source>
        <strain evidence="2 3">ATCC 27756</strain>
    </source>
</reference>
<name>A5KR62_9FIRM</name>
<feature type="transmembrane region" description="Helical" evidence="1">
    <location>
        <begin position="12"/>
        <end position="32"/>
    </location>
</feature>
<comment type="caution">
    <text evidence="2">The sequence shown here is derived from an EMBL/GenBank/DDBJ whole genome shotgun (WGS) entry which is preliminary data.</text>
</comment>
<proteinExistence type="predicted"/>
<keyword evidence="1" id="KW-0472">Membrane</keyword>
<organism evidence="2 3">
    <name type="scientific">[Ruminococcus] torques ATCC 27756</name>
    <dbReference type="NCBI Taxonomy" id="411460"/>
    <lineage>
        <taxon>Bacteria</taxon>
        <taxon>Bacillati</taxon>
        <taxon>Bacillota</taxon>
        <taxon>Clostridia</taxon>
        <taxon>Lachnospirales</taxon>
        <taxon>Lachnospiraceae</taxon>
        <taxon>Mediterraneibacter</taxon>
    </lineage>
</organism>
<gene>
    <name evidence="2" type="ORF">RUMTOR_02754</name>
</gene>
<dbReference type="EMBL" id="AAVP02000024">
    <property type="protein sequence ID" value="EDK23077.1"/>
    <property type="molecule type" value="Genomic_DNA"/>
</dbReference>
<accession>A5KR62</accession>
<dbReference type="HOGENOM" id="CLU_3204899_0_0_9"/>
<keyword evidence="1" id="KW-0812">Transmembrane</keyword>
<sequence length="45" mass="5049">MRFPGSGKETALLAFWIVFIGFFEWTPVLLILQGEGSAVLIRSCF</sequence>
<dbReference type="PaxDb" id="411460-RUMTOR_02754"/>
<evidence type="ECO:0000256" key="1">
    <source>
        <dbReference type="SAM" id="Phobius"/>
    </source>
</evidence>
<evidence type="ECO:0000313" key="2">
    <source>
        <dbReference type="EMBL" id="EDK23077.1"/>
    </source>
</evidence>
<reference evidence="2 3" key="1">
    <citation type="submission" date="2007-03" db="EMBL/GenBank/DDBJ databases">
        <authorList>
            <person name="Fulton L."/>
            <person name="Clifton S."/>
            <person name="Fulton B."/>
            <person name="Xu J."/>
            <person name="Minx P."/>
            <person name="Pepin K.H."/>
            <person name="Johnson M."/>
            <person name="Thiruvilangam P."/>
            <person name="Bhonagiri V."/>
            <person name="Nash W.E."/>
            <person name="Mardis E.R."/>
            <person name="Wilson R.K."/>
        </authorList>
    </citation>
    <scope>NUCLEOTIDE SEQUENCE [LARGE SCALE GENOMIC DNA]</scope>
    <source>
        <strain evidence="2 3">ATCC 27756</strain>
    </source>
</reference>
<dbReference type="Proteomes" id="UP000003577">
    <property type="component" value="Unassembled WGS sequence"/>
</dbReference>
<keyword evidence="1" id="KW-1133">Transmembrane helix</keyword>
<protein>
    <submittedName>
        <fullName evidence="2">Uncharacterized protein</fullName>
    </submittedName>
</protein>